<proteinExistence type="predicted"/>
<feature type="region of interest" description="Disordered" evidence="1">
    <location>
        <begin position="126"/>
        <end position="161"/>
    </location>
</feature>
<dbReference type="GeneID" id="36574121"/>
<evidence type="ECO:0000313" key="2">
    <source>
        <dbReference type="EMBL" id="PSS08791.1"/>
    </source>
</evidence>
<feature type="compositionally biased region" description="Polar residues" evidence="1">
    <location>
        <begin position="129"/>
        <end position="144"/>
    </location>
</feature>
<name>A0A2T3AR95_AMORE</name>
<gene>
    <name evidence="2" type="ORF">M430DRAFT_31472</name>
</gene>
<sequence length="682" mass="79450">MITHSYHSAPPNTQKQQWILSLQKASPLFPYLPTQIPSYIFLHDQSAITLILNNRDAGHQYQVFLSIAPASSIPRVLKMVWGKTAKTYKKNQQQWTKPRANVANEKSYKKNQQISRADIANETWGTEPWVTTPSMGETPTTNEGQRPYTWADDPGSKVPEKTQEQIRKEEMLENLEDWPWKGAPKKLITVAPYSFNSRPGSRLLLPEAEQKSPLLRLLEHDLIREKIMFLVLQNHFDAANFSSTCRLSFNLVSYQVGIWDFTTSYFNNCELPRKGPGSTEERHRMGYVQSVTLVSPVRGHEPEITCEDGKNDYLYSKQIASLRTMCLAMYNFADYFKNLQLHRIPFLTPDLLALLIPNMRNLEVLGVYKCPLIHIGHTMRLLDIIKTDKPLEKENQVYLDFFPNYHVGPKYYPGYAYHTGSYGVVWDNWNADTRLAIWALVSRILPKALDQGIDLTGPNTAFRKWLEKSPCWRIDETLKDLMDPTIRPVKLAVSVDFPHYHGREDYFTSKIPNRPESWEWAVQHYIRAARNAGVLYQEHPPIKCLGCTLSDDLDAETDHYKNIKRDIIRRWLEDEEGPNITDLARALEDFEEKNVASDIEALDERRFKHMHRLAPELCYDREYDERQNELTRAELGRLGLKNIAPQVGQYEQWLEEQKKDDEDKQWTWFRSDRVFGHGHAHW</sequence>
<dbReference type="RefSeq" id="XP_024717189.1">
    <property type="nucleotide sequence ID" value="XM_024866040.1"/>
</dbReference>
<dbReference type="EMBL" id="KZ679018">
    <property type="protein sequence ID" value="PSS08791.1"/>
    <property type="molecule type" value="Genomic_DNA"/>
</dbReference>
<evidence type="ECO:0000313" key="3">
    <source>
        <dbReference type="Proteomes" id="UP000241818"/>
    </source>
</evidence>
<protein>
    <submittedName>
        <fullName evidence="2">Uncharacterized protein</fullName>
    </submittedName>
</protein>
<dbReference type="OrthoDB" id="5428138at2759"/>
<dbReference type="AlphaFoldDB" id="A0A2T3AR95"/>
<dbReference type="Proteomes" id="UP000241818">
    <property type="component" value="Unassembled WGS sequence"/>
</dbReference>
<evidence type="ECO:0000256" key="1">
    <source>
        <dbReference type="SAM" id="MobiDB-lite"/>
    </source>
</evidence>
<reference evidence="2 3" key="1">
    <citation type="journal article" date="2018" name="New Phytol.">
        <title>Comparative genomics and transcriptomics depict ericoid mycorrhizal fungi as versatile saprotrophs and plant mutualists.</title>
        <authorList>
            <person name="Martino E."/>
            <person name="Morin E."/>
            <person name="Grelet G.A."/>
            <person name="Kuo A."/>
            <person name="Kohler A."/>
            <person name="Daghino S."/>
            <person name="Barry K.W."/>
            <person name="Cichocki N."/>
            <person name="Clum A."/>
            <person name="Dockter R.B."/>
            <person name="Hainaut M."/>
            <person name="Kuo R.C."/>
            <person name="LaButti K."/>
            <person name="Lindahl B.D."/>
            <person name="Lindquist E.A."/>
            <person name="Lipzen A."/>
            <person name="Khouja H.R."/>
            <person name="Magnuson J."/>
            <person name="Murat C."/>
            <person name="Ohm R.A."/>
            <person name="Singer S.W."/>
            <person name="Spatafora J.W."/>
            <person name="Wang M."/>
            <person name="Veneault-Fourrey C."/>
            <person name="Henrissat B."/>
            <person name="Grigoriev I.V."/>
            <person name="Martin F.M."/>
            <person name="Perotto S."/>
        </authorList>
    </citation>
    <scope>NUCLEOTIDE SEQUENCE [LARGE SCALE GENOMIC DNA]</scope>
    <source>
        <strain evidence="2 3">ATCC 22711</strain>
    </source>
</reference>
<dbReference type="InParanoid" id="A0A2T3AR95"/>
<organism evidence="2 3">
    <name type="scientific">Amorphotheca resinae ATCC 22711</name>
    <dbReference type="NCBI Taxonomy" id="857342"/>
    <lineage>
        <taxon>Eukaryota</taxon>
        <taxon>Fungi</taxon>
        <taxon>Dikarya</taxon>
        <taxon>Ascomycota</taxon>
        <taxon>Pezizomycotina</taxon>
        <taxon>Leotiomycetes</taxon>
        <taxon>Helotiales</taxon>
        <taxon>Amorphothecaceae</taxon>
        <taxon>Amorphotheca</taxon>
    </lineage>
</organism>
<keyword evidence="3" id="KW-1185">Reference proteome</keyword>
<accession>A0A2T3AR95</accession>